<evidence type="ECO:0000313" key="4">
    <source>
        <dbReference type="Proteomes" id="UP000600307"/>
    </source>
</evidence>
<dbReference type="PANTHER" id="PTHR45947:SF3">
    <property type="entry name" value="SULFOQUINOVOSYL TRANSFERASE SQD2"/>
    <property type="match status" value="1"/>
</dbReference>
<dbReference type="EMBL" id="JADOBH010000002">
    <property type="protein sequence ID" value="MBF7956059.1"/>
    <property type="molecule type" value="Genomic_DNA"/>
</dbReference>
<dbReference type="InterPro" id="IPR050194">
    <property type="entry name" value="Glycosyltransferase_grp1"/>
</dbReference>
<evidence type="ECO:0000313" key="3">
    <source>
        <dbReference type="EMBL" id="MBF7956059.1"/>
    </source>
</evidence>
<comment type="caution">
    <text evidence="3">The sequence shown here is derived from an EMBL/GenBank/DDBJ whole genome shotgun (WGS) entry which is preliminary data.</text>
</comment>
<dbReference type="Proteomes" id="UP000600307">
    <property type="component" value="Unassembled WGS sequence"/>
</dbReference>
<dbReference type="Pfam" id="PF13439">
    <property type="entry name" value="Glyco_transf_4"/>
    <property type="match status" value="1"/>
</dbReference>
<evidence type="ECO:0000259" key="1">
    <source>
        <dbReference type="Pfam" id="PF00534"/>
    </source>
</evidence>
<organism evidence="3 4">
    <name type="scientific">Rahnella victoriana</name>
    <dbReference type="NCBI Taxonomy" id="1510570"/>
    <lineage>
        <taxon>Bacteria</taxon>
        <taxon>Pseudomonadati</taxon>
        <taxon>Pseudomonadota</taxon>
        <taxon>Gammaproteobacteria</taxon>
        <taxon>Enterobacterales</taxon>
        <taxon>Yersiniaceae</taxon>
        <taxon>Rahnella</taxon>
    </lineage>
</organism>
<evidence type="ECO:0000259" key="2">
    <source>
        <dbReference type="Pfam" id="PF13439"/>
    </source>
</evidence>
<feature type="domain" description="Glycosyl transferase family 1" evidence="1">
    <location>
        <begin position="209"/>
        <end position="331"/>
    </location>
</feature>
<dbReference type="InterPro" id="IPR001296">
    <property type="entry name" value="Glyco_trans_1"/>
</dbReference>
<dbReference type="Gene3D" id="3.40.50.2000">
    <property type="entry name" value="Glycogen Phosphorylase B"/>
    <property type="match status" value="2"/>
</dbReference>
<dbReference type="Pfam" id="PF00534">
    <property type="entry name" value="Glycos_transf_1"/>
    <property type="match status" value="1"/>
</dbReference>
<accession>A0ABS0DQ86</accession>
<keyword evidence="4" id="KW-1185">Reference proteome</keyword>
<dbReference type="CDD" id="cd03801">
    <property type="entry name" value="GT4_PimA-like"/>
    <property type="match status" value="1"/>
</dbReference>
<name>A0ABS0DQ86_9GAMM</name>
<sequence length="387" mass="43835">MAGYIVIFTRSLPFHSLGGMEVVAWDLAQSFVKKGKKVAVITTSLEAENIEIKIINGVEIIFLQNTPSGKYSNNWWMASRKYFIEKFVDNTDTVLSVSAAAFNVLDLKRDYPQIKMFMQAHGTSWGELISKLKSLRIKSMLSSVKNLMGLIKDLRNYNKFDKIIPIGKQVENDLKRKPITWFLPQTKVCRINNGIDTDIFRPAGNNLTNLRQQLNIPLTSKIVISASRLHVQKGSINSLHIFSSLLKTDDNYHYLIAGDGPESENLKNIVKTLHLENKVTFLGRLQRDSLANYLQLADVFLFLTERVEGLPLNVLEALASGTSVIVSDHVPLFDSANIYPVNYRNQEDVISKISQITKSHSISTSGYLPREYHLDYATEKYIEAFDQ</sequence>
<dbReference type="SUPFAM" id="SSF53756">
    <property type="entry name" value="UDP-Glycosyltransferase/glycogen phosphorylase"/>
    <property type="match status" value="1"/>
</dbReference>
<proteinExistence type="predicted"/>
<dbReference type="InterPro" id="IPR028098">
    <property type="entry name" value="Glyco_trans_4-like_N"/>
</dbReference>
<feature type="domain" description="Glycosyltransferase subfamily 4-like N-terminal" evidence="2">
    <location>
        <begin position="18"/>
        <end position="198"/>
    </location>
</feature>
<protein>
    <submittedName>
        <fullName evidence="3">Glycosyltransferase family 4 protein</fullName>
    </submittedName>
</protein>
<gene>
    <name evidence="3" type="ORF">IV431_10880</name>
</gene>
<dbReference type="PANTHER" id="PTHR45947">
    <property type="entry name" value="SULFOQUINOVOSYL TRANSFERASE SQD2"/>
    <property type="match status" value="1"/>
</dbReference>
<dbReference type="RefSeq" id="WP_195817234.1">
    <property type="nucleotide sequence ID" value="NZ_CBCSED010000006.1"/>
</dbReference>
<reference evidence="3 4" key="1">
    <citation type="submission" date="2020-11" db="EMBL/GenBank/DDBJ databases">
        <title>Taxonomic investigation of Rahnella spp.</title>
        <authorList>
            <person name="Lee S.D."/>
        </authorList>
    </citation>
    <scope>NUCLEOTIDE SEQUENCE [LARGE SCALE GENOMIC DNA]</scope>
    <source>
        <strain evidence="3 4">SAP-10</strain>
    </source>
</reference>